<dbReference type="RefSeq" id="WP_167230401.1">
    <property type="nucleotide sequence ID" value="NZ_JAAQPH010000028.1"/>
</dbReference>
<feature type="transmembrane region" description="Helical" evidence="7">
    <location>
        <begin position="12"/>
        <end position="34"/>
    </location>
</feature>
<dbReference type="InterPro" id="IPR051907">
    <property type="entry name" value="DoxX-like_oxidoreductase"/>
</dbReference>
<comment type="similarity">
    <text evidence="2">Belongs to the DoxX family.</text>
</comment>
<dbReference type="PANTHER" id="PTHR33452:SF1">
    <property type="entry name" value="INNER MEMBRANE PROTEIN YPHA-RELATED"/>
    <property type="match status" value="1"/>
</dbReference>
<organism evidence="8 9">
    <name type="scientific">Pelagibius litoralis</name>
    <dbReference type="NCBI Taxonomy" id="374515"/>
    <lineage>
        <taxon>Bacteria</taxon>
        <taxon>Pseudomonadati</taxon>
        <taxon>Pseudomonadota</taxon>
        <taxon>Alphaproteobacteria</taxon>
        <taxon>Rhodospirillales</taxon>
        <taxon>Rhodovibrionaceae</taxon>
        <taxon>Pelagibius</taxon>
    </lineage>
</organism>
<comment type="caution">
    <text evidence="8">The sequence shown here is derived from an EMBL/GenBank/DDBJ whole genome shotgun (WGS) entry which is preliminary data.</text>
</comment>
<feature type="transmembrane region" description="Helical" evidence="7">
    <location>
        <begin position="186"/>
        <end position="205"/>
    </location>
</feature>
<sequence length="310" mass="32491">MFSQFSPQDAAVQARAALALRIGLGLVFVIGGIAKLERLLTPAKAEAIVTEYVGPAGYINQTFLDWLFDGGLPAFVTPWSFLTLLSAFELVAGLMLIVGLLVRPLAVLWALLLWSFVVSLPVVTTPGVDPVATTYQSPAAMVQIRDIALSGFFFALYNLGPGAWSLDARRFGLPAALGRNWEPLALLLRLSLAAVFLVGGFFHGFDKITSYGMPAVVLAVIGLGLLGGLGTRYFAAAAGAVLVVVIAGKLPDAGSVIGYFNSVKREFGLLAGAGVLAVLNGGRLFALDRGLAALPASLKRYLRGPSASQG</sequence>
<feature type="transmembrane region" description="Helical" evidence="7">
    <location>
        <begin position="147"/>
        <end position="166"/>
    </location>
</feature>
<keyword evidence="9" id="KW-1185">Reference proteome</keyword>
<accession>A0A967F2R8</accession>
<feature type="transmembrane region" description="Helical" evidence="7">
    <location>
        <begin position="267"/>
        <end position="286"/>
    </location>
</feature>
<feature type="transmembrane region" description="Helical" evidence="7">
    <location>
        <begin position="79"/>
        <end position="101"/>
    </location>
</feature>
<reference evidence="8" key="1">
    <citation type="submission" date="2020-03" db="EMBL/GenBank/DDBJ databases">
        <title>Genome of Pelagibius litoralis DSM 21314T.</title>
        <authorList>
            <person name="Wang G."/>
        </authorList>
    </citation>
    <scope>NUCLEOTIDE SEQUENCE</scope>
    <source>
        <strain evidence="8">DSM 21314</strain>
    </source>
</reference>
<dbReference type="PANTHER" id="PTHR33452">
    <property type="entry name" value="OXIDOREDUCTASE CATD-RELATED"/>
    <property type="match status" value="1"/>
</dbReference>
<feature type="transmembrane region" description="Helical" evidence="7">
    <location>
        <begin position="108"/>
        <end position="127"/>
    </location>
</feature>
<keyword evidence="4 7" id="KW-0812">Transmembrane</keyword>
<feature type="transmembrane region" description="Helical" evidence="7">
    <location>
        <begin position="211"/>
        <end position="229"/>
    </location>
</feature>
<keyword evidence="3" id="KW-1003">Cell membrane</keyword>
<dbReference type="InterPro" id="IPR032808">
    <property type="entry name" value="DoxX"/>
</dbReference>
<dbReference type="AlphaFoldDB" id="A0A967F2R8"/>
<evidence type="ECO:0000256" key="2">
    <source>
        <dbReference type="ARBA" id="ARBA00006679"/>
    </source>
</evidence>
<gene>
    <name evidence="8" type="ORF">HBA54_25440</name>
</gene>
<evidence type="ECO:0000313" key="8">
    <source>
        <dbReference type="EMBL" id="NIA71948.1"/>
    </source>
</evidence>
<evidence type="ECO:0000256" key="5">
    <source>
        <dbReference type="ARBA" id="ARBA00022989"/>
    </source>
</evidence>
<name>A0A967F2R8_9PROT</name>
<dbReference type="Pfam" id="PF07681">
    <property type="entry name" value="DoxX"/>
    <property type="match status" value="1"/>
</dbReference>
<evidence type="ECO:0000256" key="6">
    <source>
        <dbReference type="ARBA" id="ARBA00023136"/>
    </source>
</evidence>
<dbReference type="Proteomes" id="UP000761264">
    <property type="component" value="Unassembled WGS sequence"/>
</dbReference>
<dbReference type="GO" id="GO:0005886">
    <property type="term" value="C:plasma membrane"/>
    <property type="evidence" value="ECO:0007669"/>
    <property type="project" value="UniProtKB-SubCell"/>
</dbReference>
<proteinExistence type="inferred from homology"/>
<evidence type="ECO:0000256" key="3">
    <source>
        <dbReference type="ARBA" id="ARBA00022475"/>
    </source>
</evidence>
<dbReference type="EMBL" id="JAAQPH010000028">
    <property type="protein sequence ID" value="NIA71948.1"/>
    <property type="molecule type" value="Genomic_DNA"/>
</dbReference>
<evidence type="ECO:0000256" key="7">
    <source>
        <dbReference type="SAM" id="Phobius"/>
    </source>
</evidence>
<protein>
    <submittedName>
        <fullName evidence="8">DoxX family membrane protein</fullName>
    </submittedName>
</protein>
<evidence type="ECO:0000313" key="9">
    <source>
        <dbReference type="Proteomes" id="UP000761264"/>
    </source>
</evidence>
<evidence type="ECO:0000256" key="4">
    <source>
        <dbReference type="ARBA" id="ARBA00022692"/>
    </source>
</evidence>
<evidence type="ECO:0000256" key="1">
    <source>
        <dbReference type="ARBA" id="ARBA00004651"/>
    </source>
</evidence>
<keyword evidence="6 7" id="KW-0472">Membrane</keyword>
<comment type="subcellular location">
    <subcellularLocation>
        <location evidence="1">Cell membrane</location>
        <topology evidence="1">Multi-pass membrane protein</topology>
    </subcellularLocation>
</comment>
<keyword evidence="5 7" id="KW-1133">Transmembrane helix</keyword>